<dbReference type="Proteomes" id="UP000308549">
    <property type="component" value="Unassembled WGS sequence"/>
</dbReference>
<feature type="region of interest" description="Disordered" evidence="1">
    <location>
        <begin position="88"/>
        <end position="107"/>
    </location>
</feature>
<dbReference type="PANTHER" id="PTHR42085">
    <property type="entry name" value="F-BOX DOMAIN-CONTAINING PROTEIN"/>
    <property type="match status" value="1"/>
</dbReference>
<dbReference type="AlphaFoldDB" id="A0A4U0TMB9"/>
<accession>A0A4U0TMB9</accession>
<feature type="compositionally biased region" description="Low complexity" evidence="1">
    <location>
        <begin position="150"/>
        <end position="160"/>
    </location>
</feature>
<proteinExistence type="predicted"/>
<evidence type="ECO:0000313" key="3">
    <source>
        <dbReference type="Proteomes" id="UP000308549"/>
    </source>
</evidence>
<protein>
    <submittedName>
        <fullName evidence="2">Uncharacterized protein</fullName>
    </submittedName>
</protein>
<feature type="compositionally biased region" description="Low complexity" evidence="1">
    <location>
        <begin position="26"/>
        <end position="40"/>
    </location>
</feature>
<evidence type="ECO:0000256" key="1">
    <source>
        <dbReference type="SAM" id="MobiDB-lite"/>
    </source>
</evidence>
<sequence length="568" mass="63112">MEPSDLFSTDRSVFDAELAGLIRAAAASSTTPASDTMPSPYRCQHSKYSDPGADEILVPSKRESSASPTSYLPKRVKVEQDRASVRSFSLASSSSESPAQLPRNDLYGLPNIHPSRLAVKDNLAGSQENHLSSPACIRRPSSFNHDTSKGKSGLLSSSPPVSAGDDYTRGNPRQKTWLTSRNAVRRQWDTRKDDLEYDNLLELRRTERVNNVDRYVPSSTRNSKPSRASVINGTSTGGGPPKRLTYTYFPFTDLPSQLQDRILTLLLAKSDSINIDFTWLRPFINGHARLPTATTILPGPDNINYTLPIPFDYLVHQVGQMQTDFHPFIPALEAKAAKSRHHRSPCKGLTTALLRTSNKRLHAQAAKIFYSTNTFRFPWPTTAWLQLAAFLSTIGPTNLAHLSSLRLAVPQWHRGVQADFLEGAVLDLTSPASRLAVLKPPAHDRLLSAIKFCTAVLQARSPLLSTLTLDLEYGRAMDTWTERYQTTRSLITLSDAEEHVTRKARGIEVLRRFSESLAVRPVVRVSTPAGKMSPQAREDFAESLERVGREAAKYGWVVDRELRVLRTG</sequence>
<feature type="region of interest" description="Disordered" evidence="1">
    <location>
        <begin position="215"/>
        <end position="238"/>
    </location>
</feature>
<evidence type="ECO:0000313" key="2">
    <source>
        <dbReference type="EMBL" id="TKA23084.1"/>
    </source>
</evidence>
<feature type="compositionally biased region" description="Low complexity" evidence="1">
    <location>
        <begin position="88"/>
        <end position="97"/>
    </location>
</feature>
<comment type="caution">
    <text evidence="2">The sequence shown here is derived from an EMBL/GenBank/DDBJ whole genome shotgun (WGS) entry which is preliminary data.</text>
</comment>
<feature type="region of interest" description="Disordered" evidence="1">
    <location>
        <begin position="124"/>
        <end position="175"/>
    </location>
</feature>
<gene>
    <name evidence="2" type="ORF">B0A50_07401</name>
</gene>
<feature type="compositionally biased region" description="Polar residues" evidence="1">
    <location>
        <begin position="217"/>
        <end position="234"/>
    </location>
</feature>
<dbReference type="EMBL" id="NAJL01000061">
    <property type="protein sequence ID" value="TKA23084.1"/>
    <property type="molecule type" value="Genomic_DNA"/>
</dbReference>
<keyword evidence="3" id="KW-1185">Reference proteome</keyword>
<reference evidence="2 3" key="1">
    <citation type="submission" date="2017-03" db="EMBL/GenBank/DDBJ databases">
        <title>Genomes of endolithic fungi from Antarctica.</title>
        <authorList>
            <person name="Coleine C."/>
            <person name="Masonjones S."/>
            <person name="Stajich J.E."/>
        </authorList>
    </citation>
    <scope>NUCLEOTIDE SEQUENCE [LARGE SCALE GENOMIC DNA]</scope>
    <source>
        <strain evidence="2 3">CCFEE 6315</strain>
    </source>
</reference>
<organism evidence="2 3">
    <name type="scientific">Salinomyces thailandicus</name>
    <dbReference type="NCBI Taxonomy" id="706561"/>
    <lineage>
        <taxon>Eukaryota</taxon>
        <taxon>Fungi</taxon>
        <taxon>Dikarya</taxon>
        <taxon>Ascomycota</taxon>
        <taxon>Pezizomycotina</taxon>
        <taxon>Dothideomycetes</taxon>
        <taxon>Dothideomycetidae</taxon>
        <taxon>Mycosphaerellales</taxon>
        <taxon>Teratosphaeriaceae</taxon>
        <taxon>Salinomyces</taxon>
    </lineage>
</organism>
<dbReference type="InterPro" id="IPR038883">
    <property type="entry name" value="AN11006-like"/>
</dbReference>
<dbReference type="OrthoDB" id="3648099at2759"/>
<dbReference type="PANTHER" id="PTHR42085:SF8">
    <property type="entry name" value="F-BOX DOMAIN-CONTAINING PROTEIN"/>
    <property type="match status" value="1"/>
</dbReference>
<name>A0A4U0TMB9_9PEZI</name>
<feature type="region of interest" description="Disordered" evidence="1">
    <location>
        <begin position="26"/>
        <end position="74"/>
    </location>
</feature>